<dbReference type="PANTHER" id="PTHR36565:SF1">
    <property type="entry name" value="UPF0332 PROTEIN TM_1000"/>
    <property type="match status" value="1"/>
</dbReference>
<gene>
    <name evidence="3" type="ORF">ACFQMA_01455</name>
</gene>
<dbReference type="RefSeq" id="WP_274324121.1">
    <property type="nucleotide sequence ID" value="NZ_CP118158.1"/>
</dbReference>
<dbReference type="Gene3D" id="1.20.120.330">
    <property type="entry name" value="Nucleotidyltransferases domain 2"/>
    <property type="match status" value="1"/>
</dbReference>
<proteinExistence type="inferred from homology"/>
<dbReference type="Proteomes" id="UP001596432">
    <property type="component" value="Unassembled WGS sequence"/>
</dbReference>
<dbReference type="InterPro" id="IPR052226">
    <property type="entry name" value="UPF0332_toxin"/>
</dbReference>
<evidence type="ECO:0000313" key="3">
    <source>
        <dbReference type="EMBL" id="MFC7138499.1"/>
    </source>
</evidence>
<evidence type="ECO:0000256" key="1">
    <source>
        <dbReference type="ARBA" id="ARBA00038248"/>
    </source>
</evidence>
<dbReference type="AlphaFoldDB" id="A0ABD5XXT7"/>
<dbReference type="EMBL" id="JBHTAS010000001">
    <property type="protein sequence ID" value="MFC7138499.1"/>
    <property type="molecule type" value="Genomic_DNA"/>
</dbReference>
<dbReference type="GeneID" id="78818739"/>
<protein>
    <submittedName>
        <fullName evidence="3">HEPN domain-containing protein</fullName>
    </submittedName>
</protein>
<sequence length="137" mass="15030">MPEDDGPPESSPSVQRELQQAAQALTDAKTGQAAGLSDAAVVNRLYYAAFHAAQAVLYDRGHNPTSHGGVISLFGSEIVVDGEVSREQGRFLNRLSELRKQADYGYEAIAEDIEELLERTEQFVTEMETLCTDQDEP</sequence>
<dbReference type="InterPro" id="IPR007842">
    <property type="entry name" value="HEPN_dom"/>
</dbReference>
<organism evidence="3 4">
    <name type="scientific">Halosimplex aquaticum</name>
    <dbReference type="NCBI Taxonomy" id="3026162"/>
    <lineage>
        <taxon>Archaea</taxon>
        <taxon>Methanobacteriati</taxon>
        <taxon>Methanobacteriota</taxon>
        <taxon>Stenosarchaea group</taxon>
        <taxon>Halobacteria</taxon>
        <taxon>Halobacteriales</taxon>
        <taxon>Haloarculaceae</taxon>
        <taxon>Halosimplex</taxon>
    </lineage>
</organism>
<evidence type="ECO:0000259" key="2">
    <source>
        <dbReference type="Pfam" id="PF05168"/>
    </source>
</evidence>
<comment type="caution">
    <text evidence="3">The sequence shown here is derived from an EMBL/GenBank/DDBJ whole genome shotgun (WGS) entry which is preliminary data.</text>
</comment>
<accession>A0ABD5XXT7</accession>
<evidence type="ECO:0000313" key="4">
    <source>
        <dbReference type="Proteomes" id="UP001596432"/>
    </source>
</evidence>
<name>A0ABD5XXT7_9EURY</name>
<feature type="domain" description="HEPN" evidence="2">
    <location>
        <begin position="17"/>
        <end position="128"/>
    </location>
</feature>
<reference evidence="3 4" key="1">
    <citation type="journal article" date="2019" name="Int. J. Syst. Evol. Microbiol.">
        <title>The Global Catalogue of Microorganisms (GCM) 10K type strain sequencing project: providing services to taxonomists for standard genome sequencing and annotation.</title>
        <authorList>
            <consortium name="The Broad Institute Genomics Platform"/>
            <consortium name="The Broad Institute Genome Sequencing Center for Infectious Disease"/>
            <person name="Wu L."/>
            <person name="Ma J."/>
        </authorList>
    </citation>
    <scope>NUCLEOTIDE SEQUENCE [LARGE SCALE GENOMIC DNA]</scope>
    <source>
        <strain evidence="3 4">XZYJT29</strain>
    </source>
</reference>
<comment type="similarity">
    <text evidence="1">Belongs to the UPF0332 family.</text>
</comment>
<dbReference type="PANTHER" id="PTHR36565">
    <property type="entry name" value="UPF0332 PROTEIN TM_1000"/>
    <property type="match status" value="1"/>
</dbReference>
<keyword evidence="4" id="KW-1185">Reference proteome</keyword>
<dbReference type="Pfam" id="PF05168">
    <property type="entry name" value="HEPN"/>
    <property type="match status" value="1"/>
</dbReference>